<dbReference type="STRING" id="1215104.GCA_000730585_01323"/>
<dbReference type="RefSeq" id="WP_042128019.1">
    <property type="nucleotide sequence ID" value="NZ_FZOL01000020.1"/>
</dbReference>
<reference evidence="2" key="1">
    <citation type="submission" date="2017-06" db="EMBL/GenBank/DDBJ databases">
        <authorList>
            <person name="Varghese N."/>
            <person name="Submissions S."/>
        </authorList>
    </citation>
    <scope>NUCLEOTIDE SEQUENCE [LARGE SCALE GENOMIC DNA]</scope>
    <source>
        <strain evidence="2">DSM 22348</strain>
    </source>
</reference>
<evidence type="ECO:0000313" key="2">
    <source>
        <dbReference type="Proteomes" id="UP000198407"/>
    </source>
</evidence>
<gene>
    <name evidence="1" type="ORF">SAMN05444352_12054</name>
</gene>
<dbReference type="EMBL" id="FZOL01000020">
    <property type="protein sequence ID" value="SNS98293.1"/>
    <property type="molecule type" value="Genomic_DNA"/>
</dbReference>
<dbReference type="Proteomes" id="UP000198407">
    <property type="component" value="Unassembled WGS sequence"/>
</dbReference>
<keyword evidence="2" id="KW-1185">Reference proteome</keyword>
<sequence length="206" mass="23333">MTNQPRTAVVGHALLSFFPEIDASTREQVQTALLFAQRATDDVLADGLVEDGYGYYRNQLKSLGWDATPPPLAYAPDLLRCRMLDAALAQIGAVTDPRMAEVTRFSIDKLQHSSKALLRFEKRSLERSAFQLLPCRVSQPGYVDLVLYHQTLESADRCRGFLFFERVVTGARADLVRFNPRLFEATYAARVRERLTRALLEDVHEL</sequence>
<accession>A0A239IZ72</accession>
<dbReference type="OrthoDB" id="6888481at2"/>
<evidence type="ECO:0000313" key="1">
    <source>
        <dbReference type="EMBL" id="SNS98293.1"/>
    </source>
</evidence>
<organism evidence="1 2">
    <name type="scientific">Pseudomonas japonica</name>
    <dbReference type="NCBI Taxonomy" id="256466"/>
    <lineage>
        <taxon>Bacteria</taxon>
        <taxon>Pseudomonadati</taxon>
        <taxon>Pseudomonadota</taxon>
        <taxon>Gammaproteobacteria</taxon>
        <taxon>Pseudomonadales</taxon>
        <taxon>Pseudomonadaceae</taxon>
        <taxon>Pseudomonas</taxon>
    </lineage>
</organism>
<name>A0A239IZ72_9PSED</name>
<dbReference type="AlphaFoldDB" id="A0A239IZ72"/>
<proteinExistence type="predicted"/>
<protein>
    <submittedName>
        <fullName evidence="1">Uncharacterized protein</fullName>
    </submittedName>
</protein>